<organism evidence="3 4">
    <name type="scientific">Mycobacterium cookii</name>
    <dbReference type="NCBI Taxonomy" id="1775"/>
    <lineage>
        <taxon>Bacteria</taxon>
        <taxon>Bacillati</taxon>
        <taxon>Actinomycetota</taxon>
        <taxon>Actinomycetes</taxon>
        <taxon>Mycobacteriales</taxon>
        <taxon>Mycobacteriaceae</taxon>
        <taxon>Mycobacterium</taxon>
    </lineage>
</organism>
<keyword evidence="1" id="KW-0812">Transmembrane</keyword>
<feature type="transmembrane region" description="Helical" evidence="1">
    <location>
        <begin position="88"/>
        <end position="106"/>
    </location>
</feature>
<reference evidence="3 4" key="1">
    <citation type="journal article" date="2019" name="Emerg. Microbes Infect.">
        <title>Comprehensive subspecies identification of 175 nontuberculous mycobacteria species based on 7547 genomic profiles.</title>
        <authorList>
            <person name="Matsumoto Y."/>
            <person name="Kinjo T."/>
            <person name="Motooka D."/>
            <person name="Nabeya D."/>
            <person name="Jung N."/>
            <person name="Uechi K."/>
            <person name="Horii T."/>
            <person name="Iida T."/>
            <person name="Fujita J."/>
            <person name="Nakamura S."/>
        </authorList>
    </citation>
    <scope>NUCLEOTIDE SEQUENCE [LARGE SCALE GENOMIC DNA]</scope>
    <source>
        <strain evidence="3 4">JCM 12404</strain>
    </source>
</reference>
<protein>
    <recommendedName>
        <fullName evidence="2">DUF2231 domain-containing protein</fullName>
    </recommendedName>
</protein>
<keyword evidence="4" id="KW-1185">Reference proteome</keyword>
<evidence type="ECO:0000313" key="3">
    <source>
        <dbReference type="EMBL" id="BBX44439.1"/>
    </source>
</evidence>
<evidence type="ECO:0000256" key="1">
    <source>
        <dbReference type="SAM" id="Phobius"/>
    </source>
</evidence>
<sequence>MTLTTISGLPAHVLLVHAMVVLAPLTALLEILCALWPAARRNLVWLVLAFAAITTVLTPITANAGGWLYDREHHHRDILNTHADRGSVMIYFSIALLVVAVVLALLHRREVRAAAPGSAVTVVVAVVTILVGVAAVVQVVRIGDSGAQSVWANELTKSDKP</sequence>
<feature type="transmembrane region" description="Helical" evidence="1">
    <location>
        <begin position="12"/>
        <end position="36"/>
    </location>
</feature>
<feature type="domain" description="DUF2231" evidence="2">
    <location>
        <begin position="8"/>
        <end position="156"/>
    </location>
</feature>
<accession>A0A7I7KRU0</accession>
<feature type="transmembrane region" description="Helical" evidence="1">
    <location>
        <begin position="118"/>
        <end position="140"/>
    </location>
</feature>
<feature type="transmembrane region" description="Helical" evidence="1">
    <location>
        <begin position="43"/>
        <end position="68"/>
    </location>
</feature>
<keyword evidence="1" id="KW-0472">Membrane</keyword>
<dbReference type="InterPro" id="IPR019251">
    <property type="entry name" value="DUF2231_TM"/>
</dbReference>
<name>A0A7I7KRU0_9MYCO</name>
<keyword evidence="1" id="KW-1133">Transmembrane helix</keyword>
<dbReference type="Proteomes" id="UP000465866">
    <property type="component" value="Chromosome"/>
</dbReference>
<dbReference type="AlphaFoldDB" id="A0A7I7KRU0"/>
<gene>
    <name evidence="3" type="ORF">MCOO_04540</name>
</gene>
<proteinExistence type="predicted"/>
<evidence type="ECO:0000313" key="4">
    <source>
        <dbReference type="Proteomes" id="UP000465866"/>
    </source>
</evidence>
<dbReference type="Pfam" id="PF09990">
    <property type="entry name" value="DUF2231"/>
    <property type="match status" value="1"/>
</dbReference>
<dbReference type="EMBL" id="AP022569">
    <property type="protein sequence ID" value="BBX44439.1"/>
    <property type="molecule type" value="Genomic_DNA"/>
</dbReference>
<dbReference type="RefSeq" id="WP_308207594.1">
    <property type="nucleotide sequence ID" value="NZ_AP022569.1"/>
</dbReference>
<dbReference type="KEGG" id="mcoo:MCOO_04540"/>
<evidence type="ECO:0000259" key="2">
    <source>
        <dbReference type="Pfam" id="PF09990"/>
    </source>
</evidence>